<feature type="transmembrane region" description="Helical" evidence="1">
    <location>
        <begin position="197"/>
        <end position="220"/>
    </location>
</feature>
<dbReference type="Proteomes" id="UP000694420">
    <property type="component" value="Unplaced"/>
</dbReference>
<dbReference type="PANTHER" id="PTHR13285:SF19">
    <property type="entry name" value="PROTEIN-CYSTEINE N-PALMITOYLTRANSFERASE HHAT-LIKE PROTEIN"/>
    <property type="match status" value="1"/>
</dbReference>
<name>A0A8C6Z9C5_NOTPE</name>
<reference evidence="2" key="2">
    <citation type="submission" date="2025-09" db="UniProtKB">
        <authorList>
            <consortium name="Ensembl"/>
        </authorList>
    </citation>
    <scope>IDENTIFICATION</scope>
</reference>
<proteinExistence type="predicted"/>
<organism evidence="2 3">
    <name type="scientific">Nothoprocta perdicaria</name>
    <name type="common">Chilean tinamou</name>
    <name type="synonym">Crypturus perdicarius</name>
    <dbReference type="NCBI Taxonomy" id="30464"/>
    <lineage>
        <taxon>Eukaryota</taxon>
        <taxon>Metazoa</taxon>
        <taxon>Chordata</taxon>
        <taxon>Craniata</taxon>
        <taxon>Vertebrata</taxon>
        <taxon>Euteleostomi</taxon>
        <taxon>Archelosauria</taxon>
        <taxon>Archosauria</taxon>
        <taxon>Dinosauria</taxon>
        <taxon>Saurischia</taxon>
        <taxon>Theropoda</taxon>
        <taxon>Coelurosauria</taxon>
        <taxon>Aves</taxon>
        <taxon>Palaeognathae</taxon>
        <taxon>Tinamiformes</taxon>
        <taxon>Tinamidae</taxon>
        <taxon>Nothoprocta</taxon>
    </lineage>
</organism>
<keyword evidence="1" id="KW-1133">Transmembrane helix</keyword>
<keyword evidence="1" id="KW-0472">Membrane</keyword>
<feature type="transmembrane region" description="Helical" evidence="1">
    <location>
        <begin position="157"/>
        <end position="177"/>
    </location>
</feature>
<dbReference type="GO" id="GO:0005783">
    <property type="term" value="C:endoplasmic reticulum"/>
    <property type="evidence" value="ECO:0007669"/>
    <property type="project" value="TreeGrafter"/>
</dbReference>
<keyword evidence="3" id="KW-1185">Reference proteome</keyword>
<evidence type="ECO:0000313" key="2">
    <source>
        <dbReference type="Ensembl" id="ENSNPEP00000012134.1"/>
    </source>
</evidence>
<dbReference type="Ensembl" id="ENSNPET00000012438.1">
    <property type="protein sequence ID" value="ENSNPEP00000012134.1"/>
    <property type="gene ID" value="ENSNPEG00000009085.1"/>
</dbReference>
<evidence type="ECO:0000256" key="1">
    <source>
        <dbReference type="SAM" id="Phobius"/>
    </source>
</evidence>
<keyword evidence="1" id="KW-0812">Transmembrane</keyword>
<dbReference type="InterPro" id="IPR051085">
    <property type="entry name" value="MB_O-acyltransferase"/>
</dbReference>
<gene>
    <name evidence="2" type="primary">HHATL</name>
</gene>
<reference evidence="2" key="1">
    <citation type="submission" date="2025-08" db="UniProtKB">
        <authorList>
            <consortium name="Ensembl"/>
        </authorList>
    </citation>
    <scope>IDENTIFICATION</scope>
</reference>
<accession>A0A8C6Z9C5</accession>
<evidence type="ECO:0000313" key="3">
    <source>
        <dbReference type="Proteomes" id="UP000694420"/>
    </source>
</evidence>
<sequence>KLHRAVVYMLYGLLSVLGSMGLSYLMIILSHCIVLYSVSLVKHKWLCYVAGLCSLASFKLEPFSSWQSGFVTETFHLQDVLFYGGSGFTIMRCMSFALESCERKEGIFSIFDLLKYNFYLPFFFFGPIMTFDQFYAQVSALELRRKDDEMRNIRVHAVLNVGAIIAVDIFFHFFYILTLPSDLKFVNRLSDWSLAGLAYSNLVYDWVKAAVMFGVINTIARLDHLDPPQPPKCITMLYVFAET</sequence>
<protein>
    <submittedName>
        <fullName evidence="2">Hedgehog acyltransferase like</fullName>
    </submittedName>
</protein>
<dbReference type="AlphaFoldDB" id="A0A8C6Z9C5"/>
<feature type="transmembrane region" description="Helical" evidence="1">
    <location>
        <begin position="12"/>
        <end position="37"/>
    </location>
</feature>
<feature type="transmembrane region" description="Helical" evidence="1">
    <location>
        <begin position="118"/>
        <end position="136"/>
    </location>
</feature>
<dbReference type="GO" id="GO:0016746">
    <property type="term" value="F:acyltransferase activity"/>
    <property type="evidence" value="ECO:0007669"/>
    <property type="project" value="TreeGrafter"/>
</dbReference>
<dbReference type="PANTHER" id="PTHR13285">
    <property type="entry name" value="ACYLTRANSFERASE"/>
    <property type="match status" value="1"/>
</dbReference>